<keyword evidence="4" id="KW-1185">Reference proteome</keyword>
<evidence type="ECO:0008006" key="5">
    <source>
        <dbReference type="Google" id="ProtNLM"/>
    </source>
</evidence>
<comment type="caution">
    <text evidence="3">The sequence shown here is derived from an EMBL/GenBank/DDBJ whole genome shotgun (WGS) entry which is preliminary data.</text>
</comment>
<proteinExistence type="predicted"/>
<protein>
    <recommendedName>
        <fullName evidence="5">Retrotransposon gag domain-containing protein</fullName>
    </recommendedName>
</protein>
<gene>
    <name evidence="3" type="ORF">QYE76_000486</name>
</gene>
<feature type="region of interest" description="Disordered" evidence="2">
    <location>
        <begin position="124"/>
        <end position="155"/>
    </location>
</feature>
<dbReference type="EMBL" id="JAUUTY010000005">
    <property type="protein sequence ID" value="KAK1626171.1"/>
    <property type="molecule type" value="Genomic_DNA"/>
</dbReference>
<keyword evidence="1" id="KW-0175">Coiled coil</keyword>
<reference evidence="3" key="1">
    <citation type="submission" date="2023-07" db="EMBL/GenBank/DDBJ databases">
        <title>A chromosome-level genome assembly of Lolium multiflorum.</title>
        <authorList>
            <person name="Chen Y."/>
            <person name="Copetti D."/>
            <person name="Kolliker R."/>
            <person name="Studer B."/>
        </authorList>
    </citation>
    <scope>NUCLEOTIDE SEQUENCE</scope>
    <source>
        <strain evidence="3">02402/16</strain>
        <tissue evidence="3">Leaf</tissue>
    </source>
</reference>
<evidence type="ECO:0000256" key="2">
    <source>
        <dbReference type="SAM" id="MobiDB-lite"/>
    </source>
</evidence>
<evidence type="ECO:0000313" key="4">
    <source>
        <dbReference type="Proteomes" id="UP001231189"/>
    </source>
</evidence>
<accession>A0AAD8RLZ2</accession>
<name>A0AAD8RLZ2_LOLMU</name>
<evidence type="ECO:0000256" key="1">
    <source>
        <dbReference type="SAM" id="Coils"/>
    </source>
</evidence>
<feature type="compositionally biased region" description="Basic and acidic residues" evidence="2">
    <location>
        <begin position="663"/>
        <end position="682"/>
    </location>
</feature>
<feature type="compositionally biased region" description="Basic and acidic residues" evidence="2">
    <location>
        <begin position="344"/>
        <end position="354"/>
    </location>
</feature>
<sequence>MASVCSLRRQLAPTVGPASALAGVHIRAGLLNVSGERVVSALVQRIYSLDFINDNAGCFANGGKFPKNGRIIEFSSHRVYLGTVPVHQCPSPVLVAPDPPRWLCAGRAAGNVEVMMAGVAGAGKEAGGEGAGQTTSGRAAKQPLERGEGVAGTSTAAPEATPLHAAMNVLATSIAHNADAAATQAEQEAQRQKLLSGGADILKAQRELNLTLREYNASHGFASVSAQPVKADEHRLKARNLDQDLRKEVLAGKSASVSLSVVEKPKYSSPHKTIKAAKAAVLMCESLSGDALAKQQDRVRELLEMIEAQNAELARINKAAVASKSIRSTKNAGSKSHGQASSPHPDRRREKEGNVRQMTVYDPVLAGKQQAGHYEAGRKNQGAGHGYAGDDYAEDGYAGNAYAGRGETGQNYRVPRAAYVEEMPPPRYRQARAAVPVRDDEADSGVERTEAYRNPLGERVGERCLPGQDARHRLDIVHLSEMIEAEGPPGPQCFGPRIMREEPPVRNFQLPRDTKTYDGTAKPEDWLADYVTVVYVAGGGGTRRWADFEEAFVSNFSSTYRRPNRPHQLALCQQRVNETDRDYLTRWNSTRNSFEGVIEAQAIAWFCNGCRRGSPLWQKLQRNMPATLAEMIRVADSYALGAPLQPVVQAEPTPAQTNQPRQDQYRDNRNNKRREDFTDRRYGPQQVATIQDDSGVGGSQRQRTGTPPWVGQKKQWVEKKPWQDREKYTFESAMDQPCRWHTPNPARPANHLTKDCTRTKMLMQRGNAKDAREKLLPPPPLTGTNAQPVFAQQNRPQQQQEAQQPTHTTFHDIVSGLSCSPLGKVQVDVSFGGRDNCRVENVLFEVVDLDNPYHALLGRPALAAFMATNHTAYLKMKMPTPNGPLTVVGNYKVSLETASAGSNLAESLVIAEEKKRMQTAMALAQSSQLNLAAMSGNLGTPAFQPSKETKDIVLDPACPERTVRIGAQRHRKARVYFLRENRNIFAWSTDDLVGVPRSWLSTL</sequence>
<feature type="region of interest" description="Disordered" evidence="2">
    <location>
        <begin position="651"/>
        <end position="720"/>
    </location>
</feature>
<organism evidence="3 4">
    <name type="scientific">Lolium multiflorum</name>
    <name type="common">Italian ryegrass</name>
    <name type="synonym">Lolium perenne subsp. multiflorum</name>
    <dbReference type="NCBI Taxonomy" id="4521"/>
    <lineage>
        <taxon>Eukaryota</taxon>
        <taxon>Viridiplantae</taxon>
        <taxon>Streptophyta</taxon>
        <taxon>Embryophyta</taxon>
        <taxon>Tracheophyta</taxon>
        <taxon>Spermatophyta</taxon>
        <taxon>Magnoliopsida</taxon>
        <taxon>Liliopsida</taxon>
        <taxon>Poales</taxon>
        <taxon>Poaceae</taxon>
        <taxon>BOP clade</taxon>
        <taxon>Pooideae</taxon>
        <taxon>Poodae</taxon>
        <taxon>Poeae</taxon>
        <taxon>Poeae Chloroplast Group 2 (Poeae type)</taxon>
        <taxon>Loliodinae</taxon>
        <taxon>Loliinae</taxon>
        <taxon>Lolium</taxon>
    </lineage>
</organism>
<feature type="coiled-coil region" evidence="1">
    <location>
        <begin position="292"/>
        <end position="319"/>
    </location>
</feature>
<feature type="compositionally biased region" description="Polar residues" evidence="2">
    <location>
        <begin position="325"/>
        <end position="342"/>
    </location>
</feature>
<evidence type="ECO:0000313" key="3">
    <source>
        <dbReference type="EMBL" id="KAK1626171.1"/>
    </source>
</evidence>
<feature type="region of interest" description="Disordered" evidence="2">
    <location>
        <begin position="325"/>
        <end position="356"/>
    </location>
</feature>
<dbReference type="AlphaFoldDB" id="A0AAD8RLZ2"/>
<dbReference type="Proteomes" id="UP001231189">
    <property type="component" value="Unassembled WGS sequence"/>
</dbReference>